<evidence type="ECO:0000256" key="1">
    <source>
        <dbReference type="SAM" id="MobiDB-lite"/>
    </source>
</evidence>
<name>A0A061ADE3_RHOTO</name>
<dbReference type="AlphaFoldDB" id="A0A061ADE3"/>
<dbReference type="Gene3D" id="3.80.10.10">
    <property type="entry name" value="Ribonuclease Inhibitor"/>
    <property type="match status" value="1"/>
</dbReference>
<evidence type="ECO:0000313" key="2">
    <source>
        <dbReference type="EMBL" id="CDR35576.1"/>
    </source>
</evidence>
<feature type="region of interest" description="Disordered" evidence="1">
    <location>
        <begin position="516"/>
        <end position="552"/>
    </location>
</feature>
<dbReference type="InterPro" id="IPR032675">
    <property type="entry name" value="LRR_dom_sf"/>
</dbReference>
<dbReference type="OrthoDB" id="2520744at2759"/>
<organism evidence="2">
    <name type="scientific">Rhodotorula toruloides</name>
    <name type="common">Yeast</name>
    <name type="synonym">Rhodosporidium toruloides</name>
    <dbReference type="NCBI Taxonomy" id="5286"/>
    <lineage>
        <taxon>Eukaryota</taxon>
        <taxon>Fungi</taxon>
        <taxon>Dikarya</taxon>
        <taxon>Basidiomycota</taxon>
        <taxon>Pucciniomycotina</taxon>
        <taxon>Microbotryomycetes</taxon>
        <taxon>Sporidiobolales</taxon>
        <taxon>Sporidiobolaceae</taxon>
        <taxon>Rhodotorula</taxon>
    </lineage>
</organism>
<proteinExistence type="predicted"/>
<reference evidence="2" key="1">
    <citation type="journal article" date="2014" name="Genome Announc.">
        <title>Draft genome sequence of Rhodosporidium toruloides CECT1137, an oleaginous yeast of biotechnological interest.</title>
        <authorList>
            <person name="Morin N."/>
            <person name="Calcas X."/>
            <person name="Devillers H."/>
            <person name="Durrens P."/>
            <person name="Sherman D.J."/>
            <person name="Nicaud J.-M."/>
            <person name="Neuveglise C."/>
        </authorList>
    </citation>
    <scope>NUCLEOTIDE SEQUENCE</scope>
    <source>
        <strain evidence="2">CECT1137</strain>
    </source>
</reference>
<protein>
    <submittedName>
        <fullName evidence="2">RHTO0S01e02388g1_1</fullName>
    </submittedName>
</protein>
<dbReference type="EMBL" id="LK052936">
    <property type="protein sequence ID" value="CDR35576.1"/>
    <property type="molecule type" value="Genomic_DNA"/>
</dbReference>
<sequence length="552" mass="60530">MSSSRLPELPPEILDLILAEAFPPPSTSTVDEFHRVRDMAEERSLVDWAAEAGTVWLPFVRSLLFFALHVGSRQRADKLLSSLRLSLPGQPESKGYLARLISRLSLDIRERPLPPGIRRLREHGLEDGVTPMQVVELARALPNLASLVVDLPNDPGWLGDEAIIGAVRRFNKVRHLEMTSTGLGWQNALAVFVDFDRLESLKLRGLTTDWTILTELVSSSASFRSSFQPSTPYAFAKNLTTLVLRECALSEVEFVKLCESLAPPASDDSDSPAPALRHLTIHHLQSYASGGPLTPGYGDTSRALIPFPPRALTASLAPLIPSLQSFHLILFDRPPITTNDVRTSLVLAGALKDGHTTRNVDPGSRPGNALVRLLGPEIENVTLGGPWCLSGGTNGGLWDALDAAQGRVRKLVLVQCADVERPGPGVRGIEGVGMEEFVEALGREWASKLECVDVRSMQADVRGDEGNPAWDAEGLERLKEAVERVSEERVRTGAPPMRVLVDEELVERKRDERLWNERNRVKRRGGKRGRSGTAGADREAGVSSKKRRTTTV</sequence>
<gene>
    <name evidence="2" type="ORF">RHTO0S_01e02388g</name>
</gene>
<feature type="compositionally biased region" description="Basic residues" evidence="1">
    <location>
        <begin position="520"/>
        <end position="530"/>
    </location>
</feature>
<accession>A0A061ADE3</accession>